<dbReference type="SUPFAM" id="SSF53474">
    <property type="entry name" value="alpha/beta-Hydrolases"/>
    <property type="match status" value="1"/>
</dbReference>
<dbReference type="AlphaFoldDB" id="F2BFK8"/>
<dbReference type="GO" id="GO:0016787">
    <property type="term" value="F:hydrolase activity"/>
    <property type="evidence" value="ECO:0007669"/>
    <property type="project" value="InterPro"/>
</dbReference>
<dbReference type="EMBL" id="AFAY01000050">
    <property type="protein sequence ID" value="EGF08430.1"/>
    <property type="molecule type" value="Genomic_DNA"/>
</dbReference>
<dbReference type="InterPro" id="IPR010662">
    <property type="entry name" value="RBBP9/YdeN"/>
</dbReference>
<proteinExistence type="predicted"/>
<gene>
    <name evidence="1" type="ORF">HMPREF9123_2515</name>
</gene>
<dbReference type="PANTHER" id="PTHR15394">
    <property type="entry name" value="SERINE HYDROLASE RBBP9"/>
    <property type="match status" value="1"/>
</dbReference>
<name>F2BFK8_9NEIS</name>
<dbReference type="OrthoDB" id="9804993at2"/>
<dbReference type="STRING" id="267212.GCA_001063965_01851"/>
<keyword evidence="2" id="KW-1185">Reference proteome</keyword>
<dbReference type="Proteomes" id="UP000004105">
    <property type="component" value="Unassembled WGS sequence"/>
</dbReference>
<dbReference type="PROSITE" id="PS51257">
    <property type="entry name" value="PROKAR_LIPOPROTEIN"/>
    <property type="match status" value="1"/>
</dbReference>
<dbReference type="PANTHER" id="PTHR15394:SF3">
    <property type="entry name" value="SERINE HYDROLASE RBBP9"/>
    <property type="match status" value="1"/>
</dbReference>
<accession>F2BFK8</accession>
<dbReference type="InterPro" id="IPR029058">
    <property type="entry name" value="AB_hydrolase_fold"/>
</dbReference>
<comment type="caution">
    <text evidence="1">The sequence shown here is derived from an EMBL/GenBank/DDBJ whole genome shotgun (WGS) entry which is preliminary data.</text>
</comment>
<dbReference type="Pfam" id="PF06821">
    <property type="entry name" value="Ser_hydrolase"/>
    <property type="match status" value="1"/>
</dbReference>
<evidence type="ECO:0000313" key="2">
    <source>
        <dbReference type="Proteomes" id="UP000004105"/>
    </source>
</evidence>
<protein>
    <submittedName>
        <fullName evidence="1">Esterase</fullName>
    </submittedName>
</protein>
<sequence>MNRRQFCTAAATGVLAACAGTAGQPEKTTVYIIHGYGATTENHWFPWLHAQLRAQGIRAVSVPLPESESPDFDRWQQTLAQYVGRPSENSIFVAHSLGTVSLLHYLSATRPPRIGGLVLVSAFGAPIPTLHEINGFDLDAYIARCRIDFAVIRRMTRHIELFTADNDTIVPPDNTRRLADALGGRLHVIPNGGHFLDREGFTELPPVLRAVEAVAGRLKAQLQ</sequence>
<organism evidence="1 2">
    <name type="scientific">Neisseria bacilliformis ATCC BAA-1200</name>
    <dbReference type="NCBI Taxonomy" id="888742"/>
    <lineage>
        <taxon>Bacteria</taxon>
        <taxon>Pseudomonadati</taxon>
        <taxon>Pseudomonadota</taxon>
        <taxon>Betaproteobacteria</taxon>
        <taxon>Neisseriales</taxon>
        <taxon>Neisseriaceae</taxon>
        <taxon>Neisseria</taxon>
    </lineage>
</organism>
<dbReference type="Gene3D" id="3.40.50.1820">
    <property type="entry name" value="alpha/beta hydrolase"/>
    <property type="match status" value="1"/>
</dbReference>
<reference evidence="1 2" key="1">
    <citation type="submission" date="2011-02" db="EMBL/GenBank/DDBJ databases">
        <authorList>
            <person name="Muzny D."/>
            <person name="Qin X."/>
            <person name="Deng J."/>
            <person name="Jiang H."/>
            <person name="Liu Y."/>
            <person name="Qu J."/>
            <person name="Song X.-Z."/>
            <person name="Zhang L."/>
            <person name="Thornton R."/>
            <person name="Coyle M."/>
            <person name="Francisco L."/>
            <person name="Jackson L."/>
            <person name="Javaid M."/>
            <person name="Korchina V."/>
            <person name="Kovar C."/>
            <person name="Mata R."/>
            <person name="Mathew T."/>
            <person name="Ngo R."/>
            <person name="Nguyen L."/>
            <person name="Nguyen N."/>
            <person name="Okwuonu G."/>
            <person name="Ongeri F."/>
            <person name="Pham C."/>
            <person name="Simmons D."/>
            <person name="Wilczek-Boney K."/>
            <person name="Hale W."/>
            <person name="Jakkamsetti A."/>
            <person name="Pham P."/>
            <person name="Ruth R."/>
            <person name="San Lucas F."/>
            <person name="Warren J."/>
            <person name="Zhang J."/>
            <person name="Zhao Z."/>
            <person name="Zhou C."/>
            <person name="Zhu D."/>
            <person name="Lee S."/>
            <person name="Bess C."/>
            <person name="Blankenburg K."/>
            <person name="Forbes L."/>
            <person name="Fu Q."/>
            <person name="Gubbala S."/>
            <person name="Hirani K."/>
            <person name="Jayaseelan J.C."/>
            <person name="Lara F."/>
            <person name="Munidasa M."/>
            <person name="Palculict T."/>
            <person name="Patil S."/>
            <person name="Pu L.-L."/>
            <person name="Saada N."/>
            <person name="Tang L."/>
            <person name="Weissenberger G."/>
            <person name="Zhu Y."/>
            <person name="Hemphill L."/>
            <person name="Shang Y."/>
            <person name="Youmans B."/>
            <person name="Ayvaz T."/>
            <person name="Ross M."/>
            <person name="Santibanez J."/>
            <person name="Aqrawi P."/>
            <person name="Gross S."/>
            <person name="Joshi V."/>
            <person name="Fowler G."/>
            <person name="Nazareth L."/>
            <person name="Reid J."/>
            <person name="Worley K."/>
            <person name="Petrosino J."/>
            <person name="Highlander S."/>
            <person name="Gibbs R."/>
        </authorList>
    </citation>
    <scope>NUCLEOTIDE SEQUENCE [LARGE SCALE GENOMIC DNA]</scope>
    <source>
        <strain evidence="1 2">ATCC BAA-1200</strain>
    </source>
</reference>
<dbReference type="RefSeq" id="WP_007343520.1">
    <property type="nucleotide sequence ID" value="NZ_GL878494.1"/>
</dbReference>
<evidence type="ECO:0000313" key="1">
    <source>
        <dbReference type="EMBL" id="EGF08430.1"/>
    </source>
</evidence>
<dbReference type="HOGENOM" id="CLU_088863_3_0_4"/>